<comment type="caution">
    <text evidence="2">The sequence shown here is derived from an EMBL/GenBank/DDBJ whole genome shotgun (WGS) entry which is preliminary data.</text>
</comment>
<evidence type="ECO:0000313" key="2">
    <source>
        <dbReference type="EMBL" id="GAI79161.1"/>
    </source>
</evidence>
<evidence type="ECO:0008006" key="3">
    <source>
        <dbReference type="Google" id="ProtNLM"/>
    </source>
</evidence>
<reference evidence="2" key="1">
    <citation type="journal article" date="2014" name="Front. Microbiol.">
        <title>High frequency of phylogenetically diverse reductive dehalogenase-homologous genes in deep subseafloor sedimentary metagenomes.</title>
        <authorList>
            <person name="Kawai M."/>
            <person name="Futagami T."/>
            <person name="Toyoda A."/>
            <person name="Takaki Y."/>
            <person name="Nishi S."/>
            <person name="Hori S."/>
            <person name="Arai W."/>
            <person name="Tsubouchi T."/>
            <person name="Morono Y."/>
            <person name="Uchiyama I."/>
            <person name="Ito T."/>
            <person name="Fujiyama A."/>
            <person name="Inagaki F."/>
            <person name="Takami H."/>
        </authorList>
    </citation>
    <scope>NUCLEOTIDE SEQUENCE</scope>
    <source>
        <strain evidence="2">Expedition CK06-06</strain>
    </source>
</reference>
<dbReference type="EMBL" id="BARW01014721">
    <property type="protein sequence ID" value="GAI79161.1"/>
    <property type="molecule type" value="Genomic_DNA"/>
</dbReference>
<proteinExistence type="predicted"/>
<sequence length="263" mass="27618">IVLKTAAAGDQFDKMSLRTGVAVEDLSALAYAADISGSDIGTLEKGLKYLTTAMDDASRGVGEGMEAFKLLDIAVMDSEGNLRTTVDVLKEAATKISAIEDPTKQAALAIDLFGSRAGTQLLPMLKMGEAGIDDLMAKAKELGITMTTEAATAAAEFTDRMTDLKGSLFGAGRMIGDTLIPVVTPLIEKVVEIVGKVKTWAEENKPLVEGIFKWGAALGIALAVIGPILMLLPALITGVGMLSGAFLPFLFLDIILLPFTIIL</sequence>
<dbReference type="InterPro" id="IPR010090">
    <property type="entry name" value="Phage_tape_meas"/>
</dbReference>
<feature type="transmembrane region" description="Helical" evidence="1">
    <location>
        <begin position="214"/>
        <end position="236"/>
    </location>
</feature>
<organism evidence="2">
    <name type="scientific">marine sediment metagenome</name>
    <dbReference type="NCBI Taxonomy" id="412755"/>
    <lineage>
        <taxon>unclassified sequences</taxon>
        <taxon>metagenomes</taxon>
        <taxon>ecological metagenomes</taxon>
    </lineage>
</organism>
<keyword evidence="1" id="KW-1133">Transmembrane helix</keyword>
<name>X1SJ40_9ZZZZ</name>
<feature type="non-terminal residue" evidence="2">
    <location>
        <position position="1"/>
    </location>
</feature>
<evidence type="ECO:0000256" key="1">
    <source>
        <dbReference type="SAM" id="Phobius"/>
    </source>
</evidence>
<dbReference type="AlphaFoldDB" id="X1SJ40"/>
<dbReference type="NCBIfam" id="TIGR01760">
    <property type="entry name" value="tape_meas_TP901"/>
    <property type="match status" value="1"/>
</dbReference>
<accession>X1SJ40</accession>
<keyword evidence="1" id="KW-0472">Membrane</keyword>
<keyword evidence="1" id="KW-0812">Transmembrane</keyword>
<gene>
    <name evidence="2" type="ORF">S12H4_26017</name>
</gene>
<protein>
    <recommendedName>
        <fullName evidence="3">Phage tail tape measure protein domain-containing protein</fullName>
    </recommendedName>
</protein>
<feature type="transmembrane region" description="Helical" evidence="1">
    <location>
        <begin position="242"/>
        <end position="262"/>
    </location>
</feature>